<sequence length="117" mass="12650">MQLQRDRIDDALIDEGPLHARGHAVVAPANASTPRSFSGHEFIGKMGARLLRRGQGSHVRTAHEAGVPVFGNAFDGDSLLGSTLRERTFALPPTPGRAFDQRSGEPRPQLRFVAQLG</sequence>
<dbReference type="RefSeq" id="WP_169347774.1">
    <property type="nucleotide sequence ID" value="NZ_JABBJJ010000140.1"/>
</dbReference>
<dbReference type="Proteomes" id="UP000518300">
    <property type="component" value="Unassembled WGS sequence"/>
</dbReference>
<organism evidence="1 2">
    <name type="scientific">Pyxidicoccus fallax</name>
    <dbReference type="NCBI Taxonomy" id="394095"/>
    <lineage>
        <taxon>Bacteria</taxon>
        <taxon>Pseudomonadati</taxon>
        <taxon>Myxococcota</taxon>
        <taxon>Myxococcia</taxon>
        <taxon>Myxococcales</taxon>
        <taxon>Cystobacterineae</taxon>
        <taxon>Myxococcaceae</taxon>
        <taxon>Pyxidicoccus</taxon>
    </lineage>
</organism>
<gene>
    <name evidence="1" type="ORF">HG543_27130</name>
</gene>
<dbReference type="AlphaFoldDB" id="A0A848LL86"/>
<name>A0A848LL86_9BACT</name>
<evidence type="ECO:0000313" key="1">
    <source>
        <dbReference type="EMBL" id="NMO18508.1"/>
    </source>
</evidence>
<accession>A0A848LL86</accession>
<keyword evidence="2" id="KW-1185">Reference proteome</keyword>
<dbReference type="EMBL" id="JABBJJ010000140">
    <property type="protein sequence ID" value="NMO18508.1"/>
    <property type="molecule type" value="Genomic_DNA"/>
</dbReference>
<evidence type="ECO:0000313" key="2">
    <source>
        <dbReference type="Proteomes" id="UP000518300"/>
    </source>
</evidence>
<comment type="caution">
    <text evidence="1">The sequence shown here is derived from an EMBL/GenBank/DDBJ whole genome shotgun (WGS) entry which is preliminary data.</text>
</comment>
<proteinExistence type="predicted"/>
<reference evidence="1 2" key="1">
    <citation type="submission" date="2020-04" db="EMBL/GenBank/DDBJ databases">
        <title>Draft genome of Pyxidicoccus fallax type strain.</title>
        <authorList>
            <person name="Whitworth D.E."/>
        </authorList>
    </citation>
    <scope>NUCLEOTIDE SEQUENCE [LARGE SCALE GENOMIC DNA]</scope>
    <source>
        <strain evidence="1 2">DSM 14698</strain>
    </source>
</reference>
<protein>
    <submittedName>
        <fullName evidence="1">Uncharacterized protein</fullName>
    </submittedName>
</protein>